<reference evidence="1 2" key="1">
    <citation type="submission" date="2016-10" db="EMBL/GenBank/DDBJ databases">
        <authorList>
            <person name="de Groot N.N."/>
        </authorList>
    </citation>
    <scope>NUCLEOTIDE SEQUENCE [LARGE SCALE GENOMIC DNA]</scope>
    <source>
        <strain evidence="1 2">BS3776</strain>
    </source>
</reference>
<gene>
    <name evidence="1" type="ORF">SAMN04490202_0207</name>
</gene>
<accession>A0A1H0HR85</accession>
<organism evidence="1 2">
    <name type="scientific">Pseudomonas reinekei</name>
    <dbReference type="NCBI Taxonomy" id="395598"/>
    <lineage>
        <taxon>Bacteria</taxon>
        <taxon>Pseudomonadati</taxon>
        <taxon>Pseudomonadota</taxon>
        <taxon>Gammaproteobacteria</taxon>
        <taxon>Pseudomonadales</taxon>
        <taxon>Pseudomonadaceae</taxon>
        <taxon>Pseudomonas</taxon>
    </lineage>
</organism>
<sequence length="36" mass="4080">MPLLKDLIMIPVWFAIRYNTKTSIPAPLCMFCTGHG</sequence>
<dbReference type="EMBL" id="LT629709">
    <property type="protein sequence ID" value="SDO21735.1"/>
    <property type="molecule type" value="Genomic_DNA"/>
</dbReference>
<evidence type="ECO:0000313" key="1">
    <source>
        <dbReference type="EMBL" id="SDO21735.1"/>
    </source>
</evidence>
<name>A0A1H0HR85_PSERE</name>
<evidence type="ECO:0000313" key="2">
    <source>
        <dbReference type="Proteomes" id="UP000198549"/>
    </source>
</evidence>
<protein>
    <submittedName>
        <fullName evidence="1">Uncharacterized protein</fullName>
    </submittedName>
</protein>
<dbReference type="AlphaFoldDB" id="A0A1H0HR85"/>
<proteinExistence type="predicted"/>
<dbReference type="Proteomes" id="UP000198549">
    <property type="component" value="Chromosome I"/>
</dbReference>